<dbReference type="Pfam" id="PF00703">
    <property type="entry name" value="Glyco_hydro_2"/>
    <property type="match status" value="1"/>
</dbReference>
<proteinExistence type="inferred from homology"/>
<dbReference type="InterPro" id="IPR051913">
    <property type="entry name" value="GH2_Domain-Containing"/>
</dbReference>
<evidence type="ECO:0000256" key="1">
    <source>
        <dbReference type="ARBA" id="ARBA00007401"/>
    </source>
</evidence>
<dbReference type="GO" id="GO:0004553">
    <property type="term" value="F:hydrolase activity, hydrolyzing O-glycosyl compounds"/>
    <property type="evidence" value="ECO:0007669"/>
    <property type="project" value="InterPro"/>
</dbReference>
<dbReference type="InterPro" id="IPR036156">
    <property type="entry name" value="Beta-gal/glucu_dom_sf"/>
</dbReference>
<dbReference type="Pfam" id="PF02837">
    <property type="entry name" value="Glyco_hydro_2_N"/>
    <property type="match status" value="1"/>
</dbReference>
<dbReference type="InterPro" id="IPR006104">
    <property type="entry name" value="Glyco_hydro_2_N"/>
</dbReference>
<evidence type="ECO:0000313" key="8">
    <source>
        <dbReference type="Proteomes" id="UP000184386"/>
    </source>
</evidence>
<comment type="similarity">
    <text evidence="1">Belongs to the glycosyl hydrolase 2 family.</text>
</comment>
<evidence type="ECO:0000313" key="7">
    <source>
        <dbReference type="EMBL" id="SHJ85274.1"/>
    </source>
</evidence>
<dbReference type="AlphaFoldDB" id="A0A1M6MPB2"/>
<dbReference type="SUPFAM" id="SSF49303">
    <property type="entry name" value="beta-Galactosidase/glucuronidase domain"/>
    <property type="match status" value="1"/>
</dbReference>
<protein>
    <submittedName>
        <fullName evidence="7">Glycosyl hydrolases family 2</fullName>
    </submittedName>
</protein>
<dbReference type="PANTHER" id="PTHR42732:SF3">
    <property type="entry name" value="HYDROLASE"/>
    <property type="match status" value="1"/>
</dbReference>
<dbReference type="Gene3D" id="2.60.40.10">
    <property type="entry name" value="Immunoglobulins"/>
    <property type="match status" value="1"/>
</dbReference>
<dbReference type="InterPro" id="IPR006103">
    <property type="entry name" value="Glyco_hydro_2_cat"/>
</dbReference>
<evidence type="ECO:0000259" key="5">
    <source>
        <dbReference type="Pfam" id="PF02836"/>
    </source>
</evidence>
<dbReference type="Proteomes" id="UP000184386">
    <property type="component" value="Unassembled WGS sequence"/>
</dbReference>
<evidence type="ECO:0000256" key="3">
    <source>
        <dbReference type="ARBA" id="ARBA00023295"/>
    </source>
</evidence>
<dbReference type="STRING" id="1121322.SAMN02745136_01105"/>
<dbReference type="InterPro" id="IPR008979">
    <property type="entry name" value="Galactose-bd-like_sf"/>
</dbReference>
<evidence type="ECO:0000256" key="2">
    <source>
        <dbReference type="ARBA" id="ARBA00022801"/>
    </source>
</evidence>
<accession>A0A1M6MPB2</accession>
<dbReference type="Gene3D" id="3.20.20.80">
    <property type="entry name" value="Glycosidases"/>
    <property type="match status" value="1"/>
</dbReference>
<evidence type="ECO:0000259" key="4">
    <source>
        <dbReference type="Pfam" id="PF00703"/>
    </source>
</evidence>
<name>A0A1M6MPB2_9FIRM</name>
<feature type="domain" description="Glycoside hydrolase family 2 catalytic" evidence="5">
    <location>
        <begin position="329"/>
        <end position="586"/>
    </location>
</feature>
<keyword evidence="2 7" id="KW-0378">Hydrolase</keyword>
<dbReference type="RefSeq" id="WP_073273669.1">
    <property type="nucleotide sequence ID" value="NZ_FRAC01000007.1"/>
</dbReference>
<dbReference type="SUPFAM" id="SSF49785">
    <property type="entry name" value="Galactose-binding domain-like"/>
    <property type="match status" value="1"/>
</dbReference>
<dbReference type="Gene3D" id="2.60.120.260">
    <property type="entry name" value="Galactose-binding domain-like"/>
    <property type="match status" value="1"/>
</dbReference>
<dbReference type="PANTHER" id="PTHR42732">
    <property type="entry name" value="BETA-GALACTOSIDASE"/>
    <property type="match status" value="1"/>
</dbReference>
<feature type="domain" description="Glycoside hydrolase family 2 immunoglobulin-like beta-sandwich" evidence="4">
    <location>
        <begin position="183"/>
        <end position="291"/>
    </location>
</feature>
<gene>
    <name evidence="7" type="ORF">SAMN02745136_01105</name>
</gene>
<dbReference type="OrthoDB" id="9762066at2"/>
<dbReference type="SUPFAM" id="SSF51445">
    <property type="entry name" value="(Trans)glycosidases"/>
    <property type="match status" value="1"/>
</dbReference>
<dbReference type="GO" id="GO:0005975">
    <property type="term" value="P:carbohydrate metabolic process"/>
    <property type="evidence" value="ECO:0007669"/>
    <property type="project" value="InterPro"/>
</dbReference>
<dbReference type="InterPro" id="IPR006102">
    <property type="entry name" value="Ig-like_GH2"/>
</dbReference>
<evidence type="ECO:0000259" key="6">
    <source>
        <dbReference type="Pfam" id="PF02837"/>
    </source>
</evidence>
<dbReference type="InterPro" id="IPR013783">
    <property type="entry name" value="Ig-like_fold"/>
</dbReference>
<dbReference type="InterPro" id="IPR017853">
    <property type="entry name" value="GH"/>
</dbReference>
<dbReference type="EMBL" id="FRAC01000007">
    <property type="protein sequence ID" value="SHJ85274.1"/>
    <property type="molecule type" value="Genomic_DNA"/>
</dbReference>
<reference evidence="7 8" key="1">
    <citation type="submission" date="2016-11" db="EMBL/GenBank/DDBJ databases">
        <authorList>
            <person name="Jaros S."/>
            <person name="Januszkiewicz K."/>
            <person name="Wedrychowicz H."/>
        </authorList>
    </citation>
    <scope>NUCLEOTIDE SEQUENCE [LARGE SCALE GENOMIC DNA]</scope>
    <source>
        <strain evidence="7 8">DSM 15929</strain>
    </source>
</reference>
<organism evidence="7 8">
    <name type="scientific">Anaerocolumna jejuensis DSM 15929</name>
    <dbReference type="NCBI Taxonomy" id="1121322"/>
    <lineage>
        <taxon>Bacteria</taxon>
        <taxon>Bacillati</taxon>
        <taxon>Bacillota</taxon>
        <taxon>Clostridia</taxon>
        <taxon>Lachnospirales</taxon>
        <taxon>Lachnospiraceae</taxon>
        <taxon>Anaerocolumna</taxon>
    </lineage>
</organism>
<keyword evidence="8" id="KW-1185">Reference proteome</keyword>
<feature type="domain" description="Glycosyl hydrolases family 2 sugar binding" evidence="6">
    <location>
        <begin position="19"/>
        <end position="129"/>
    </location>
</feature>
<sequence length="604" mass="69685">MLRTEYPRPQFVREEWQCLNGTWDFDFDDMGEAESCHWEKDSHTLSGRIEVPFCFESGLSGIKDTSIHNKCFYKRTFTLPAEWEGKNILLHFGAVDYRCKVYIDEALCGEHEGGSSAFSFDITHCLRDSITIHSLSVSAEDPAADETIPRGKQFWEEKSAGIWYTRTSGIWQSVWLEPVDPVNITRIKMTPDFDHDILDLECTFSKLIPNMALEVTISFGEELICKDSYSINSNTVFKRSIHLAADKIFYTNNHGASRSWTPENPALYDISFTLKSGEGIHDCVKSYFGMRKIHTENGMVYLNNYPYYLKLVLDQGYWPEGILTAPKDEDFQYDIEIMKEMGFNGCRKHQKTEDPRFLYWADKLGYLVWEEVAAACLFTDNSVMRYIKEWMEVLERDYNHPSIVAWVPFNESWAVPDIGRNALQQDYTLSLYHMLKALDPTRLVVNNDGWEQTRTDICAIHNYSHGTAKEPGKQDTFKRFTSDLSILLSPFSAGRSIFAPPYKYQGQPILITECGGIHYNNSENGSWGYTSADSEEDFLKQYSFVIDNIMQSDYIYGFCYTQLSDVEQETNGLLTYEREPKCDPLKIKAINGQYRHNIATIPHD</sequence>
<keyword evidence="3" id="KW-0326">Glycosidase</keyword>
<dbReference type="Pfam" id="PF02836">
    <property type="entry name" value="Glyco_hydro_2_C"/>
    <property type="match status" value="1"/>
</dbReference>